<evidence type="ECO:0000313" key="2">
    <source>
        <dbReference type="EMBL" id="RCL76890.1"/>
    </source>
</evidence>
<gene>
    <name evidence="2" type="ORF">DBW69_04615</name>
</gene>
<comment type="caution">
    <text evidence="2">The sequence shown here is derived from an EMBL/GenBank/DDBJ whole genome shotgun (WGS) entry which is preliminary data.</text>
</comment>
<keyword evidence="1" id="KW-0732">Signal</keyword>
<organism evidence="2 3">
    <name type="scientific">PS1 clade bacterium</name>
    <dbReference type="NCBI Taxonomy" id="2175152"/>
    <lineage>
        <taxon>Bacteria</taxon>
        <taxon>Pseudomonadati</taxon>
        <taxon>Pseudomonadota</taxon>
        <taxon>Alphaproteobacteria</taxon>
        <taxon>PS1 clade</taxon>
    </lineage>
</organism>
<reference evidence="2 3" key="1">
    <citation type="journal article" date="2018" name="Microbiome">
        <title>Fine metagenomic profile of the Mediterranean stratified and mixed water columns revealed by assembly and recruitment.</title>
        <authorList>
            <person name="Haro-Moreno J.M."/>
            <person name="Lopez-Perez M."/>
            <person name="De La Torre J.R."/>
            <person name="Picazo A."/>
            <person name="Camacho A."/>
            <person name="Rodriguez-Valera F."/>
        </authorList>
    </citation>
    <scope>NUCLEOTIDE SEQUENCE [LARGE SCALE GENOMIC DNA]</scope>
    <source>
        <strain evidence="2">MED-G55</strain>
    </source>
</reference>
<protein>
    <submittedName>
        <fullName evidence="2">Uncharacterized protein</fullName>
    </submittedName>
</protein>
<sequence length="104" mass="11875">MRRFLLFFAITLYFPQTAIAGGITFVGTATTHCELWSDDKNDNGRRYCRRRAETPSSKPSTCRLKAKSKKEGIWNCVYKRAGWKLMDKKMSMEPGISCPGTVRC</sequence>
<name>A0A368DYI7_9PROT</name>
<dbReference type="EMBL" id="QOQF01000015">
    <property type="protein sequence ID" value="RCL76890.1"/>
    <property type="molecule type" value="Genomic_DNA"/>
</dbReference>
<accession>A0A368DYI7</accession>
<evidence type="ECO:0000256" key="1">
    <source>
        <dbReference type="SAM" id="SignalP"/>
    </source>
</evidence>
<dbReference type="Proteomes" id="UP000252132">
    <property type="component" value="Unassembled WGS sequence"/>
</dbReference>
<proteinExistence type="predicted"/>
<feature type="chain" id="PRO_5016943412" evidence="1">
    <location>
        <begin position="21"/>
        <end position="104"/>
    </location>
</feature>
<dbReference type="AlphaFoldDB" id="A0A368DYI7"/>
<evidence type="ECO:0000313" key="3">
    <source>
        <dbReference type="Proteomes" id="UP000252132"/>
    </source>
</evidence>
<feature type="signal peptide" evidence="1">
    <location>
        <begin position="1"/>
        <end position="20"/>
    </location>
</feature>